<dbReference type="AlphaFoldDB" id="A0A6C0HUB7"/>
<sequence>MKKLKHSKQMLLDAQAFLKNIETNYSKLNKEYAKNILKLLEKISIGEKLDLEMLKAKYLNEEEPVIITNNITIFSNITDNISEEIITSENIIDEDTSSEVTSSEVILEEIILDKITINSINYYYENKDNGRIFDVNSKVVGEYKNKIHNII</sequence>
<organism evidence="1">
    <name type="scientific">viral metagenome</name>
    <dbReference type="NCBI Taxonomy" id="1070528"/>
    <lineage>
        <taxon>unclassified sequences</taxon>
        <taxon>metagenomes</taxon>
        <taxon>organismal metagenomes</taxon>
    </lineage>
</organism>
<proteinExistence type="predicted"/>
<name>A0A6C0HUB7_9ZZZZ</name>
<evidence type="ECO:0000313" key="1">
    <source>
        <dbReference type="EMBL" id="QHT84291.1"/>
    </source>
</evidence>
<dbReference type="EMBL" id="MN740017">
    <property type="protein sequence ID" value="QHT84291.1"/>
    <property type="molecule type" value="Genomic_DNA"/>
</dbReference>
<accession>A0A6C0HUB7</accession>
<reference evidence="1" key="1">
    <citation type="journal article" date="2020" name="Nature">
        <title>Giant virus diversity and host interactions through global metagenomics.</title>
        <authorList>
            <person name="Schulz F."/>
            <person name="Roux S."/>
            <person name="Paez-Espino D."/>
            <person name="Jungbluth S."/>
            <person name="Walsh D.A."/>
            <person name="Denef V.J."/>
            <person name="McMahon K.D."/>
            <person name="Konstantinidis K.T."/>
            <person name="Eloe-Fadrosh E.A."/>
            <person name="Kyrpides N.C."/>
            <person name="Woyke T."/>
        </authorList>
    </citation>
    <scope>NUCLEOTIDE SEQUENCE</scope>
    <source>
        <strain evidence="1">GVMAG-M-3300023184-177</strain>
    </source>
</reference>
<protein>
    <submittedName>
        <fullName evidence="1">Uncharacterized protein</fullName>
    </submittedName>
</protein>